<evidence type="ECO:0000313" key="2">
    <source>
        <dbReference type="RefSeq" id="XP_042637192.1"/>
    </source>
</evidence>
<protein>
    <submittedName>
        <fullName evidence="2">Carcinoembryonic antigen-related cell adhesion molecule 21-like</fullName>
    </submittedName>
</protein>
<name>A0AC54Z8R6_ORYAF</name>
<dbReference type="Proteomes" id="UP000694850">
    <property type="component" value="Unplaced"/>
</dbReference>
<keyword evidence="1" id="KW-1185">Reference proteome</keyword>
<evidence type="ECO:0000313" key="1">
    <source>
        <dbReference type="Proteomes" id="UP000694850"/>
    </source>
</evidence>
<organism evidence="1 2">
    <name type="scientific">Orycteropus afer afer</name>
    <dbReference type="NCBI Taxonomy" id="1230840"/>
    <lineage>
        <taxon>Eukaryota</taxon>
        <taxon>Metazoa</taxon>
        <taxon>Chordata</taxon>
        <taxon>Craniata</taxon>
        <taxon>Vertebrata</taxon>
        <taxon>Euteleostomi</taxon>
        <taxon>Mammalia</taxon>
        <taxon>Eutheria</taxon>
        <taxon>Afrotheria</taxon>
        <taxon>Tubulidentata</taxon>
        <taxon>Orycteropodidae</taxon>
        <taxon>Orycteropus</taxon>
    </lineage>
</organism>
<sequence>MKLPLASPHRRGVPWQGVLVTVSLLLSWSPPISAQAAIESVPLNVAEGSNVLLLVHNVPPDCIGYNWYKGGDAKNPSLRILTYSIQGQTTSTGPAYSGRETVYNNGSLVIQKVTQNDMGIYTLQIIKQGFQVETTTGQFHVYRFLTKPSIQASNTTVTEHKGPVVLACLTNHTTVSIQWIFNGQSLQLVERTTLSQDNRSLTIDPVKREDAGEYQCEVSDQVTSTKSDPLMLTVKSQCPSLKPWGGAVEDSGKTECPPSQCTRVSAVEHMGA</sequence>
<dbReference type="RefSeq" id="XP_042637192.1">
    <property type="nucleotide sequence ID" value="XM_042781258.1"/>
</dbReference>
<accession>A0AC54Z8R6</accession>
<reference evidence="2" key="1">
    <citation type="submission" date="2025-08" db="UniProtKB">
        <authorList>
            <consortium name="RefSeq"/>
        </authorList>
    </citation>
    <scope>IDENTIFICATION</scope>
</reference>
<gene>
    <name evidence="2" type="primary">LOC103198918</name>
</gene>
<proteinExistence type="predicted"/>